<reference evidence="4" key="1">
    <citation type="submission" date="2017-09" db="EMBL/GenBank/DDBJ databases">
        <title>Depth-based differentiation of microbial function through sediment-hosted aquifers and enrichment of novel symbionts in the deep terrestrial subsurface.</title>
        <authorList>
            <person name="Probst A.J."/>
            <person name="Ladd B."/>
            <person name="Jarett J.K."/>
            <person name="Geller-Mcgrath D.E."/>
            <person name="Sieber C.M.K."/>
            <person name="Emerson J.B."/>
            <person name="Anantharaman K."/>
            <person name="Thomas B.C."/>
            <person name="Malmstrom R."/>
            <person name="Stieglmeier M."/>
            <person name="Klingl A."/>
            <person name="Woyke T."/>
            <person name="Ryan C.M."/>
            <person name="Banfield J.F."/>
        </authorList>
    </citation>
    <scope>NUCLEOTIDE SEQUENCE [LARGE SCALE GENOMIC DNA]</scope>
</reference>
<dbReference type="SUPFAM" id="SSF48452">
    <property type="entry name" value="TPR-like"/>
    <property type="match status" value="1"/>
</dbReference>
<organism evidence="3 4">
    <name type="scientific">Candidatus Magasanikbacteria bacterium CG_4_9_14_3_um_filter_32_9</name>
    <dbReference type="NCBI Taxonomy" id="1974644"/>
    <lineage>
        <taxon>Bacteria</taxon>
        <taxon>Candidatus Magasanikiibacteriota</taxon>
    </lineage>
</organism>
<dbReference type="InterPro" id="IPR011990">
    <property type="entry name" value="TPR-like_helical_dom_sf"/>
</dbReference>
<dbReference type="InterPro" id="IPR019734">
    <property type="entry name" value="TPR_rpt"/>
</dbReference>
<dbReference type="EMBL" id="PFVJ01000029">
    <property type="protein sequence ID" value="PJA90013.1"/>
    <property type="molecule type" value="Genomic_DNA"/>
</dbReference>
<sequence length="323" mass="36971">KSISSTKNEIAELREKKRQIEIKILTKEAEALFSNNELEESILKYQSLIRIDFQNAQIYNDKIASMYSTIADKKFSNNDYESAISYYNKALLFNQQKKYEVKKAETYQKIAENEMNLEKYSEAISNFDQVITLMPEKEEIINPLLANAYFKLGKNDYTSDQKITAVNKFKKSYSLDVSLKNEIEPFLSSMRRTPLLYGFYSIIPGLGQLLQGKNSRGITQFSLFSASIVGGFIFKSSSKDTYSKYEKAVTSDDAQKLYEEANVNKRLSDIALGVSAGIIIWSVIDSFLEAENYNKPFYLSTSLVNYNVNIAEKSYQLSISFNF</sequence>
<comment type="caution">
    <text evidence="3">The sequence shown here is derived from an EMBL/GenBank/DDBJ whole genome shotgun (WGS) entry which is preliminary data.</text>
</comment>
<gene>
    <name evidence="3" type="ORF">CO137_01270</name>
</gene>
<dbReference type="SMART" id="SM00028">
    <property type="entry name" value="TPR"/>
    <property type="match status" value="3"/>
</dbReference>
<proteinExistence type="predicted"/>
<dbReference type="Proteomes" id="UP000230843">
    <property type="component" value="Unassembled WGS sequence"/>
</dbReference>
<feature type="repeat" description="TPR" evidence="1">
    <location>
        <begin position="64"/>
        <end position="97"/>
    </location>
</feature>
<evidence type="ECO:0000256" key="2">
    <source>
        <dbReference type="SAM" id="Coils"/>
    </source>
</evidence>
<keyword evidence="1" id="KW-0802">TPR repeat</keyword>
<dbReference type="Pfam" id="PF14938">
    <property type="entry name" value="SNAP"/>
    <property type="match status" value="1"/>
</dbReference>
<evidence type="ECO:0000256" key="1">
    <source>
        <dbReference type="PROSITE-ProRule" id="PRU00339"/>
    </source>
</evidence>
<feature type="coiled-coil region" evidence="2">
    <location>
        <begin position="3"/>
        <end position="30"/>
    </location>
</feature>
<keyword evidence="2" id="KW-0175">Coiled coil</keyword>
<dbReference type="AlphaFoldDB" id="A0A2M7Z7A9"/>
<evidence type="ECO:0000313" key="3">
    <source>
        <dbReference type="EMBL" id="PJA90013.1"/>
    </source>
</evidence>
<dbReference type="Gene3D" id="1.25.40.10">
    <property type="entry name" value="Tetratricopeptide repeat domain"/>
    <property type="match status" value="2"/>
</dbReference>
<protein>
    <submittedName>
        <fullName evidence="3">Uncharacterized protein</fullName>
    </submittedName>
</protein>
<evidence type="ECO:0000313" key="4">
    <source>
        <dbReference type="Proteomes" id="UP000230843"/>
    </source>
</evidence>
<feature type="repeat" description="TPR" evidence="1">
    <location>
        <begin position="104"/>
        <end position="137"/>
    </location>
</feature>
<dbReference type="PROSITE" id="PS50005">
    <property type="entry name" value="TPR"/>
    <property type="match status" value="2"/>
</dbReference>
<name>A0A2M7Z7A9_9BACT</name>
<accession>A0A2M7Z7A9</accession>
<feature type="non-terminal residue" evidence="3">
    <location>
        <position position="1"/>
    </location>
</feature>